<name>A0AAD8AQ39_BIOPF</name>
<sequence>MLPWSTRLVARPIASWPTFPLAWLHLAASPAPLATPSLSSSRLPSRFYPVLLPCRQSSPISATASNGIMFGSRMIQETRRASIPDPMVRTDLMNFVQNCTSYDIADGTISPTAFSQSADLWAMMAFTNPARFSIITTAAGVTTNTCDAVYASIDARLPAQLNDLQAKLGLRLNPSLAPAAANAAVAAQITQGYIRSQIAGAAAAAADLIRQNAIINAINDAGEMGCQKINDPSCMMLASGRASAVAAQNAAWINGAKIAEQALPVVRNVAEAMMYAVFPLVVLLLFITSSKTTFLMLGGYTAALVSIQLWPPLFAILNYMGSIYSQLDQAAAARDRRWGQGSLFGYREPHLLQRDLLSGCRVLPGHWHSCSCYSLANRLVNFGSSVMGGLQGLQTASMSGNASAAAAVGNANMGNVTMDQRIVSPSNSNPFVSREQTPEGDWITTTASGVTATSFLRNEGAVSRVVSTSVSDGMVTEASRAAEAARSSAVSASKELSSTLVDTMSTASSRFRGSTQTAGQTLSSVEEVGKSADRLKGLSEQLSQGTRHECLTVR</sequence>
<dbReference type="EMBL" id="JASAOG010000445">
    <property type="protein sequence ID" value="KAK0039474.1"/>
    <property type="molecule type" value="Genomic_DNA"/>
</dbReference>
<feature type="transmembrane region" description="Helical" evidence="2">
    <location>
        <begin position="269"/>
        <end position="287"/>
    </location>
</feature>
<dbReference type="Pfam" id="PF07916">
    <property type="entry name" value="TraG_N"/>
    <property type="match status" value="1"/>
</dbReference>
<comment type="caution">
    <text evidence="4">The sequence shown here is derived from an EMBL/GenBank/DDBJ whole genome shotgun (WGS) entry which is preliminary data.</text>
</comment>
<dbReference type="InterPro" id="IPR012931">
    <property type="entry name" value="TraG_N_Proteobacteria"/>
</dbReference>
<reference evidence="4" key="2">
    <citation type="submission" date="2023-04" db="EMBL/GenBank/DDBJ databases">
        <authorList>
            <person name="Bu L."/>
            <person name="Lu L."/>
            <person name="Laidemitt M.R."/>
            <person name="Zhang S.M."/>
            <person name="Mutuku M."/>
            <person name="Mkoji G."/>
            <person name="Steinauer M."/>
            <person name="Loker E.S."/>
        </authorList>
    </citation>
    <scope>NUCLEOTIDE SEQUENCE</scope>
    <source>
        <strain evidence="4">KasaAsao</strain>
        <tissue evidence="4">Whole Snail</tissue>
    </source>
</reference>
<protein>
    <submittedName>
        <fullName evidence="4">Conjugal transfer protein TraG N-terminal domain-containing protein</fullName>
    </submittedName>
</protein>
<dbReference type="Proteomes" id="UP001233172">
    <property type="component" value="Unassembled WGS sequence"/>
</dbReference>
<keyword evidence="2" id="KW-0472">Membrane</keyword>
<dbReference type="AlphaFoldDB" id="A0AAD8AQ39"/>
<reference evidence="4" key="1">
    <citation type="journal article" date="2023" name="PLoS Negl. Trop. Dis.">
        <title>A genome sequence for Biomphalaria pfeifferi, the major vector snail for the human-infecting parasite Schistosoma mansoni.</title>
        <authorList>
            <person name="Bu L."/>
            <person name="Lu L."/>
            <person name="Laidemitt M.R."/>
            <person name="Zhang S.M."/>
            <person name="Mutuku M."/>
            <person name="Mkoji G."/>
            <person name="Steinauer M."/>
            <person name="Loker E.S."/>
        </authorList>
    </citation>
    <scope>NUCLEOTIDE SEQUENCE</scope>
    <source>
        <strain evidence="4">KasaAsao</strain>
    </source>
</reference>
<evidence type="ECO:0000313" key="4">
    <source>
        <dbReference type="EMBL" id="KAK0039474.1"/>
    </source>
</evidence>
<keyword evidence="5" id="KW-1185">Reference proteome</keyword>
<evidence type="ECO:0000259" key="3">
    <source>
        <dbReference type="Pfam" id="PF07916"/>
    </source>
</evidence>
<gene>
    <name evidence="4" type="ORF">Bpfe_031061</name>
</gene>
<proteinExistence type="predicted"/>
<feature type="compositionally biased region" description="Polar residues" evidence="1">
    <location>
        <begin position="506"/>
        <end position="524"/>
    </location>
</feature>
<evidence type="ECO:0000256" key="1">
    <source>
        <dbReference type="SAM" id="MobiDB-lite"/>
    </source>
</evidence>
<keyword evidence="2" id="KW-1133">Transmembrane helix</keyword>
<accession>A0AAD8AQ39</accession>
<feature type="region of interest" description="Disordered" evidence="1">
    <location>
        <begin position="506"/>
        <end position="528"/>
    </location>
</feature>
<evidence type="ECO:0000256" key="2">
    <source>
        <dbReference type="SAM" id="Phobius"/>
    </source>
</evidence>
<evidence type="ECO:0000313" key="5">
    <source>
        <dbReference type="Proteomes" id="UP001233172"/>
    </source>
</evidence>
<organism evidence="4 5">
    <name type="scientific">Biomphalaria pfeifferi</name>
    <name type="common">Bloodfluke planorb</name>
    <name type="synonym">Freshwater snail</name>
    <dbReference type="NCBI Taxonomy" id="112525"/>
    <lineage>
        <taxon>Eukaryota</taxon>
        <taxon>Metazoa</taxon>
        <taxon>Spiralia</taxon>
        <taxon>Lophotrochozoa</taxon>
        <taxon>Mollusca</taxon>
        <taxon>Gastropoda</taxon>
        <taxon>Heterobranchia</taxon>
        <taxon>Euthyneura</taxon>
        <taxon>Panpulmonata</taxon>
        <taxon>Hygrophila</taxon>
        <taxon>Lymnaeoidea</taxon>
        <taxon>Planorbidae</taxon>
        <taxon>Biomphalaria</taxon>
    </lineage>
</organism>
<keyword evidence="2" id="KW-0812">Transmembrane</keyword>
<feature type="transmembrane region" description="Helical" evidence="2">
    <location>
        <begin position="294"/>
        <end position="317"/>
    </location>
</feature>
<feature type="domain" description="TraG N-terminal Proteobacteria" evidence="3">
    <location>
        <begin position="65"/>
        <end position="328"/>
    </location>
</feature>